<keyword evidence="6 17" id="KW-0812">Transmembrane</keyword>
<dbReference type="AlphaFoldDB" id="A0A3N0FWX9"/>
<keyword evidence="3" id="KW-0813">Transport</keyword>
<feature type="domain" description="Amino acid permease/ SLC12A" evidence="18">
    <location>
        <begin position="17"/>
        <end position="447"/>
    </location>
</feature>
<evidence type="ECO:0000259" key="18">
    <source>
        <dbReference type="Pfam" id="PF00324"/>
    </source>
</evidence>
<dbReference type="RefSeq" id="WP_033569109.1">
    <property type="nucleotide sequence ID" value="NZ_JBPWOM010000022.1"/>
</dbReference>
<dbReference type="Proteomes" id="UP000276061">
    <property type="component" value="Unassembled WGS sequence"/>
</dbReference>
<feature type="transmembrane region" description="Helical" evidence="17">
    <location>
        <begin position="357"/>
        <end position="377"/>
    </location>
</feature>
<evidence type="ECO:0000313" key="19">
    <source>
        <dbReference type="EMBL" id="RNM04683.1"/>
    </source>
</evidence>
<evidence type="ECO:0000256" key="8">
    <source>
        <dbReference type="ARBA" id="ARBA00022989"/>
    </source>
</evidence>
<reference evidence="19 20" key="1">
    <citation type="submission" date="2018-11" db="EMBL/GenBank/DDBJ databases">
        <title>Characterization of surface water Dickeya isolates.</title>
        <authorList>
            <person name="Van Gijsegem F."/>
            <person name="Pedron J."/>
        </authorList>
    </citation>
    <scope>NUCLEOTIDE SEQUENCE [LARGE SCALE GENOMIC DNA]</scope>
    <source>
        <strain evidence="19 20">FVG1-MFV-O17</strain>
    </source>
</reference>
<dbReference type="GO" id="GO:0006865">
    <property type="term" value="P:amino acid transport"/>
    <property type="evidence" value="ECO:0007669"/>
    <property type="project" value="UniProtKB-KW"/>
</dbReference>
<keyword evidence="9 17" id="KW-0472">Membrane</keyword>
<dbReference type="GO" id="GO:0005886">
    <property type="term" value="C:plasma membrane"/>
    <property type="evidence" value="ECO:0007669"/>
    <property type="project" value="UniProtKB-SubCell"/>
</dbReference>
<feature type="transmembrane region" description="Helical" evidence="17">
    <location>
        <begin position="426"/>
        <end position="444"/>
    </location>
</feature>
<comment type="caution">
    <text evidence="19">The sequence shown here is derived from an EMBL/GenBank/DDBJ whole genome shotgun (WGS) entry which is preliminary data.</text>
</comment>
<keyword evidence="4" id="KW-1003">Cell membrane</keyword>
<feature type="transmembrane region" description="Helical" evidence="17">
    <location>
        <begin position="150"/>
        <end position="173"/>
    </location>
</feature>
<dbReference type="EMBL" id="RJLR01000025">
    <property type="protein sequence ID" value="RNM04683.1"/>
    <property type="molecule type" value="Genomic_DNA"/>
</dbReference>
<feature type="transmembrane region" description="Helical" evidence="17">
    <location>
        <begin position="126"/>
        <end position="143"/>
    </location>
</feature>
<evidence type="ECO:0000256" key="10">
    <source>
        <dbReference type="ARBA" id="ARBA00037317"/>
    </source>
</evidence>
<dbReference type="GO" id="GO:0055085">
    <property type="term" value="P:transmembrane transport"/>
    <property type="evidence" value="ECO:0007669"/>
    <property type="project" value="InterPro"/>
</dbReference>
<keyword evidence="8 17" id="KW-1133">Transmembrane helix</keyword>
<protein>
    <recommendedName>
        <fullName evidence="11">Aromatic amino acid transport protein AroP</fullName>
    </recommendedName>
    <alternativeName>
        <fullName evidence="12">Aromatic amino acid:H(+) symporter AroP</fullName>
    </alternativeName>
    <alternativeName>
        <fullName evidence="13">General aromatic amino acid permease</fullName>
    </alternativeName>
</protein>
<evidence type="ECO:0000256" key="11">
    <source>
        <dbReference type="ARBA" id="ARBA00040443"/>
    </source>
</evidence>
<accession>A0A3N0FWX9</accession>
<comment type="catalytic activity">
    <reaction evidence="16">
        <text>L-phenylalanine(in) + H(+)(in) = L-phenylalanine(out) + H(+)(out)</text>
        <dbReference type="Rhea" id="RHEA:28923"/>
        <dbReference type="ChEBI" id="CHEBI:15378"/>
        <dbReference type="ChEBI" id="CHEBI:58095"/>
    </reaction>
    <physiologicalReaction direction="right-to-left" evidence="16">
        <dbReference type="Rhea" id="RHEA:28925"/>
    </physiologicalReaction>
</comment>
<evidence type="ECO:0000256" key="14">
    <source>
        <dbReference type="ARBA" id="ARBA00048394"/>
    </source>
</evidence>
<feature type="transmembrane region" description="Helical" evidence="17">
    <location>
        <begin position="239"/>
        <end position="261"/>
    </location>
</feature>
<evidence type="ECO:0000313" key="20">
    <source>
        <dbReference type="Proteomes" id="UP000276061"/>
    </source>
</evidence>
<dbReference type="Pfam" id="PF00324">
    <property type="entry name" value="AA_permease"/>
    <property type="match status" value="1"/>
</dbReference>
<dbReference type="PIRSF" id="PIRSF006060">
    <property type="entry name" value="AA_transporter"/>
    <property type="match status" value="1"/>
</dbReference>
<feature type="transmembrane region" description="Helical" evidence="17">
    <location>
        <begin position="398"/>
        <end position="420"/>
    </location>
</feature>
<dbReference type="PANTHER" id="PTHR43495:SF4">
    <property type="entry name" value="AROMATIC AMINO ACID TRANSPORT PROTEIN AROP"/>
    <property type="match status" value="1"/>
</dbReference>
<gene>
    <name evidence="19" type="ORF">EF878_14845</name>
</gene>
<feature type="transmembrane region" description="Helical" evidence="17">
    <location>
        <begin position="20"/>
        <end position="39"/>
    </location>
</feature>
<evidence type="ECO:0000256" key="9">
    <source>
        <dbReference type="ARBA" id="ARBA00023136"/>
    </source>
</evidence>
<name>A0A3N0FWX9_9GAMM</name>
<feature type="transmembrane region" description="Helical" evidence="17">
    <location>
        <begin position="45"/>
        <end position="61"/>
    </location>
</feature>
<evidence type="ECO:0000256" key="6">
    <source>
        <dbReference type="ARBA" id="ARBA00022692"/>
    </source>
</evidence>
<feature type="transmembrane region" description="Helical" evidence="17">
    <location>
        <begin position="330"/>
        <end position="351"/>
    </location>
</feature>
<dbReference type="OrthoDB" id="5297508at2"/>
<evidence type="ECO:0000256" key="4">
    <source>
        <dbReference type="ARBA" id="ARBA00022475"/>
    </source>
</evidence>
<evidence type="ECO:0000256" key="1">
    <source>
        <dbReference type="ARBA" id="ARBA00004429"/>
    </source>
</evidence>
<keyword evidence="5" id="KW-0997">Cell inner membrane</keyword>
<proteinExistence type="inferred from homology"/>
<comment type="similarity">
    <text evidence="2">Belongs to the amino acid-polyamine-organocation (APC) superfamily. Amino acid transporter (AAT) (TC 2.A.3.1) family.</text>
</comment>
<organism evidence="19 20">
    <name type="scientific">Dickeya undicola</name>
    <dbReference type="NCBI Taxonomy" id="1577887"/>
    <lineage>
        <taxon>Bacteria</taxon>
        <taxon>Pseudomonadati</taxon>
        <taxon>Pseudomonadota</taxon>
        <taxon>Gammaproteobacteria</taxon>
        <taxon>Enterobacterales</taxon>
        <taxon>Pectobacteriaceae</taxon>
        <taxon>Dickeya</taxon>
    </lineage>
</organism>
<evidence type="ECO:0000256" key="16">
    <source>
        <dbReference type="ARBA" id="ARBA00048776"/>
    </source>
</evidence>
<dbReference type="Gene3D" id="1.20.1740.10">
    <property type="entry name" value="Amino acid/polyamine transporter I"/>
    <property type="match status" value="1"/>
</dbReference>
<evidence type="ECO:0000256" key="13">
    <source>
        <dbReference type="ARBA" id="ARBA00042267"/>
    </source>
</evidence>
<dbReference type="InterPro" id="IPR004841">
    <property type="entry name" value="AA-permease/SLC12A_dom"/>
</dbReference>
<evidence type="ECO:0000256" key="7">
    <source>
        <dbReference type="ARBA" id="ARBA00022970"/>
    </source>
</evidence>
<comment type="catalytic activity">
    <reaction evidence="14">
        <text>L-tryptophan(in) + H(+)(in) = L-tryptophan(out) + H(+)(out)</text>
        <dbReference type="Rhea" id="RHEA:28879"/>
        <dbReference type="ChEBI" id="CHEBI:15378"/>
        <dbReference type="ChEBI" id="CHEBI:57912"/>
    </reaction>
    <physiologicalReaction direction="right-to-left" evidence="14">
        <dbReference type="Rhea" id="RHEA:28881"/>
    </physiologicalReaction>
</comment>
<sequence length="448" mass="48783">MQDQQDGTLQRGLKNRHIQLIALGGAVGTGLFLGIAQTIKMAGPSVLLGYAIGGLIAFFIMRQLGEMVVEEPVAGSFSHFAYKYWGNFAGFASGWNYWVLYVLVAMAELSAVGIYVQYWWPGIPTWVSAAVFFVVINAINLANVKMYGELEFWFAIIKVAAIVGMIVFGGWLLVSGHGGPEATITNLWAQGGFFPNGVVGLVMAMAVIMFSFGGLELVGITAAEADKPEESIPRATNQVIYRILIFYIGSLTILLSLYPWGKVVEGGSPFVMIFHALNSELVANILNIVVLTAALSVYNSCVYCNSRMLYGLAKQGNGPQSLLKVDRRGVPVVAIGISALATALCVLLNYVLPGKAFELLMALVVSALVINWAMISLAHLKFRASKDREGVQTRFKALWFPFGNYLCLAFMAGILVIMYLTPGIQISVLLIPVWLAVLGIGYRFKKRH</sequence>
<dbReference type="FunFam" id="1.20.1740.10:FF:000001">
    <property type="entry name" value="Amino acid permease"/>
    <property type="match status" value="1"/>
</dbReference>
<evidence type="ECO:0000256" key="5">
    <source>
        <dbReference type="ARBA" id="ARBA00022519"/>
    </source>
</evidence>
<evidence type="ECO:0000256" key="15">
    <source>
        <dbReference type="ARBA" id="ARBA00048727"/>
    </source>
</evidence>
<feature type="transmembrane region" description="Helical" evidence="17">
    <location>
        <begin position="281"/>
        <end position="304"/>
    </location>
</feature>
<evidence type="ECO:0000256" key="17">
    <source>
        <dbReference type="SAM" id="Phobius"/>
    </source>
</evidence>
<dbReference type="InterPro" id="IPR004840">
    <property type="entry name" value="Amino_acid_permease_CS"/>
</dbReference>
<evidence type="ECO:0000256" key="2">
    <source>
        <dbReference type="ARBA" id="ARBA00008583"/>
    </source>
</evidence>
<comment type="function">
    <text evidence="10">Permease that is involved in the active transport across the cytoplasmic membrane of all three aromatic amino acids, phenylalanine, tyrosine and tryptophan.</text>
</comment>
<keyword evidence="7" id="KW-0029">Amino-acid transport</keyword>
<comment type="subcellular location">
    <subcellularLocation>
        <location evidence="1">Cell inner membrane</location>
        <topology evidence="1">Multi-pass membrane protein</topology>
    </subcellularLocation>
</comment>
<evidence type="ECO:0000256" key="12">
    <source>
        <dbReference type="ARBA" id="ARBA00041728"/>
    </source>
</evidence>
<dbReference type="PANTHER" id="PTHR43495">
    <property type="entry name" value="GABA PERMEASE"/>
    <property type="match status" value="1"/>
</dbReference>
<evidence type="ECO:0000256" key="3">
    <source>
        <dbReference type="ARBA" id="ARBA00022448"/>
    </source>
</evidence>
<comment type="catalytic activity">
    <reaction evidence="15">
        <text>L-tyrosine(in) + H(+)(in) = L-tyrosine(out) + H(+)(out)</text>
        <dbReference type="Rhea" id="RHEA:28875"/>
        <dbReference type="ChEBI" id="CHEBI:15378"/>
        <dbReference type="ChEBI" id="CHEBI:58315"/>
    </reaction>
    <physiologicalReaction direction="right-to-left" evidence="15">
        <dbReference type="Rhea" id="RHEA:28877"/>
    </physiologicalReaction>
</comment>
<feature type="transmembrane region" description="Helical" evidence="17">
    <location>
        <begin position="193"/>
        <end position="218"/>
    </location>
</feature>
<dbReference type="PROSITE" id="PS00218">
    <property type="entry name" value="AMINO_ACID_PERMEASE_1"/>
    <property type="match status" value="1"/>
</dbReference>